<dbReference type="EMBL" id="FOOQ01000007">
    <property type="protein sequence ID" value="SFG95573.1"/>
    <property type="molecule type" value="Genomic_DNA"/>
</dbReference>
<name>A0A1I2W2I8_9EURY</name>
<dbReference type="Gene3D" id="1.10.10.10">
    <property type="entry name" value="Winged helix-like DNA-binding domain superfamily/Winged helix DNA-binding domain"/>
    <property type="match status" value="1"/>
</dbReference>
<evidence type="ECO:0000313" key="3">
    <source>
        <dbReference type="Proteomes" id="UP000198876"/>
    </source>
</evidence>
<reference evidence="3" key="1">
    <citation type="submission" date="2016-10" db="EMBL/GenBank/DDBJ databases">
        <authorList>
            <person name="Varghese N."/>
            <person name="Submissions S."/>
        </authorList>
    </citation>
    <scope>NUCLEOTIDE SEQUENCE [LARGE SCALE GENOMIC DNA]</scope>
    <source>
        <strain evidence="3">CGMCC 1.7739</strain>
    </source>
</reference>
<protein>
    <submittedName>
        <fullName evidence="2">Uncharacterized protein</fullName>
    </submittedName>
</protein>
<keyword evidence="3" id="KW-1185">Reference proteome</keyword>
<proteinExistence type="predicted"/>
<dbReference type="InterPro" id="IPR036390">
    <property type="entry name" value="WH_DNA-bd_sf"/>
</dbReference>
<dbReference type="RefSeq" id="WP_342708178.1">
    <property type="nucleotide sequence ID" value="NZ_FOOQ01000007.1"/>
</dbReference>
<keyword evidence="1" id="KW-0812">Transmembrane</keyword>
<sequence length="200" mass="23069">MAVFNASLFVYYNLTIGLVTGIGICYFLFFKQSVVDYQRYLLLTVAGLLLFLIGGPITELLFPELVHWTHGLAALLVILGLYDPLENDLRRDAWADVLLKEPVQVRRQADWMLPVDDTILELFHSKDLILTPTIIAYNIEYSRGEVNRRLSVLEDHGFVTKVERGKYRITAIGRQYVTGVVSHGVVARLRHFWREYRKAR</sequence>
<feature type="transmembrane region" description="Helical" evidence="1">
    <location>
        <begin position="41"/>
        <end position="62"/>
    </location>
</feature>
<evidence type="ECO:0000313" key="2">
    <source>
        <dbReference type="EMBL" id="SFG95573.1"/>
    </source>
</evidence>
<accession>A0A1I2W2I8</accession>
<dbReference type="InterPro" id="IPR036388">
    <property type="entry name" value="WH-like_DNA-bd_sf"/>
</dbReference>
<keyword evidence="1" id="KW-0472">Membrane</keyword>
<feature type="transmembrane region" description="Helical" evidence="1">
    <location>
        <begin position="6"/>
        <end position="29"/>
    </location>
</feature>
<dbReference type="Proteomes" id="UP000198876">
    <property type="component" value="Unassembled WGS sequence"/>
</dbReference>
<keyword evidence="1" id="KW-1133">Transmembrane helix</keyword>
<gene>
    <name evidence="2" type="ORF">SAMN04488063_3404</name>
</gene>
<feature type="transmembrane region" description="Helical" evidence="1">
    <location>
        <begin position="68"/>
        <end position="85"/>
    </location>
</feature>
<dbReference type="SUPFAM" id="SSF46785">
    <property type="entry name" value="Winged helix' DNA-binding domain"/>
    <property type="match status" value="1"/>
</dbReference>
<organism evidence="2 3">
    <name type="scientific">Halopelagius inordinatus</name>
    <dbReference type="NCBI Taxonomy" id="553467"/>
    <lineage>
        <taxon>Archaea</taxon>
        <taxon>Methanobacteriati</taxon>
        <taxon>Methanobacteriota</taxon>
        <taxon>Stenosarchaea group</taxon>
        <taxon>Halobacteria</taxon>
        <taxon>Halobacteriales</taxon>
        <taxon>Haloferacaceae</taxon>
    </lineage>
</organism>
<evidence type="ECO:0000256" key="1">
    <source>
        <dbReference type="SAM" id="Phobius"/>
    </source>
</evidence>
<dbReference type="AlphaFoldDB" id="A0A1I2W2I8"/>
<dbReference type="STRING" id="553467.SAMN04488063_3404"/>